<organism evidence="2 3">
    <name type="scientific">Streptomyces gilvifuscus</name>
    <dbReference type="NCBI Taxonomy" id="1550617"/>
    <lineage>
        <taxon>Bacteria</taxon>
        <taxon>Bacillati</taxon>
        <taxon>Actinomycetota</taxon>
        <taxon>Actinomycetes</taxon>
        <taxon>Kitasatosporales</taxon>
        <taxon>Streptomycetaceae</taxon>
        <taxon>Streptomyces</taxon>
    </lineage>
</organism>
<dbReference type="InterPro" id="IPR029058">
    <property type="entry name" value="AB_hydrolase_fold"/>
</dbReference>
<dbReference type="Proteomes" id="UP001221328">
    <property type="component" value="Unassembled WGS sequence"/>
</dbReference>
<dbReference type="SUPFAM" id="SSF53474">
    <property type="entry name" value="alpha/beta-Hydrolases"/>
    <property type="match status" value="1"/>
</dbReference>
<keyword evidence="3" id="KW-1185">Reference proteome</keyword>
<evidence type="ECO:0000313" key="2">
    <source>
        <dbReference type="EMBL" id="MDC2960163.1"/>
    </source>
</evidence>
<accession>A0ABT5G5L8</accession>
<dbReference type="EMBL" id="JAQOSK010000020">
    <property type="protein sequence ID" value="MDC2960163.1"/>
    <property type="molecule type" value="Genomic_DNA"/>
</dbReference>
<sequence>MQRNESALIVRRAPQQSFSAAIVTLHGGQEVSRRAVRPWQAAALRMHPVLRAAAAAAPPDALLGQVHYRYRGWNTGEPADDALRALDELAELAEAPQVVLVGHSMGARAALRAASHPLVRGVLALAPWCPPADPVAHLGEVRIVLVHGDHDRVCAPAESADFVRRARAAGTPAGMVTVRGGDHAMLRRSGAWHRVTAELVAQLLRPDPGPGGLAAEACAADGAVQL</sequence>
<proteinExistence type="predicted"/>
<gene>
    <name evidence="2" type="ORF">PO587_37625</name>
</gene>
<dbReference type="RefSeq" id="WP_272178347.1">
    <property type="nucleotide sequence ID" value="NZ_JAQOSK010000020.1"/>
</dbReference>
<comment type="caution">
    <text evidence="2">The sequence shown here is derived from an EMBL/GenBank/DDBJ whole genome shotgun (WGS) entry which is preliminary data.</text>
</comment>
<dbReference type="Gene3D" id="3.40.50.1820">
    <property type="entry name" value="alpha/beta hydrolase"/>
    <property type="match status" value="1"/>
</dbReference>
<dbReference type="Pfam" id="PF20408">
    <property type="entry name" value="Abhydrolase_11"/>
    <property type="match status" value="1"/>
</dbReference>
<dbReference type="GO" id="GO:0016787">
    <property type="term" value="F:hydrolase activity"/>
    <property type="evidence" value="ECO:0007669"/>
    <property type="project" value="UniProtKB-KW"/>
</dbReference>
<reference evidence="2 3" key="1">
    <citation type="journal article" date="2015" name="Int. J. Syst. Evol. Microbiol.">
        <title>Streptomyces gilvifuscus sp. nov., an actinomycete that produces antibacterial compounds isolated from soil.</title>
        <authorList>
            <person name="Nguyen T.M."/>
            <person name="Kim J."/>
        </authorList>
    </citation>
    <scope>NUCLEOTIDE SEQUENCE [LARGE SCALE GENOMIC DNA]</scope>
    <source>
        <strain evidence="2 3">T113</strain>
    </source>
</reference>
<protein>
    <submittedName>
        <fullName evidence="2">Alpha/beta fold hydrolase</fullName>
    </submittedName>
</protein>
<evidence type="ECO:0000313" key="3">
    <source>
        <dbReference type="Proteomes" id="UP001221328"/>
    </source>
</evidence>
<name>A0ABT5G5L8_9ACTN</name>
<evidence type="ECO:0000259" key="1">
    <source>
        <dbReference type="Pfam" id="PF20408"/>
    </source>
</evidence>
<feature type="domain" description="KANL3/Tex30 alpha/beta hydrolase-like" evidence="1">
    <location>
        <begin position="87"/>
        <end position="191"/>
    </location>
</feature>
<dbReference type="InterPro" id="IPR046879">
    <property type="entry name" value="KANL3/Tex30_Abhydrolase"/>
</dbReference>
<keyword evidence="2" id="KW-0378">Hydrolase</keyword>